<accession>A0A1I7WGF8</accession>
<proteinExistence type="predicted"/>
<dbReference type="AlphaFoldDB" id="A0A1I7WGF8"/>
<evidence type="ECO:0000313" key="2">
    <source>
        <dbReference type="WBParaSite" id="Hba_04075"/>
    </source>
</evidence>
<evidence type="ECO:0000313" key="1">
    <source>
        <dbReference type="Proteomes" id="UP000095283"/>
    </source>
</evidence>
<dbReference type="WBParaSite" id="Hba_04075">
    <property type="protein sequence ID" value="Hba_04075"/>
    <property type="gene ID" value="Hba_04075"/>
</dbReference>
<organism evidence="1 2">
    <name type="scientific">Heterorhabditis bacteriophora</name>
    <name type="common">Entomopathogenic nematode worm</name>
    <dbReference type="NCBI Taxonomy" id="37862"/>
    <lineage>
        <taxon>Eukaryota</taxon>
        <taxon>Metazoa</taxon>
        <taxon>Ecdysozoa</taxon>
        <taxon>Nematoda</taxon>
        <taxon>Chromadorea</taxon>
        <taxon>Rhabditida</taxon>
        <taxon>Rhabditina</taxon>
        <taxon>Rhabditomorpha</taxon>
        <taxon>Strongyloidea</taxon>
        <taxon>Heterorhabditidae</taxon>
        <taxon>Heterorhabditis</taxon>
    </lineage>
</organism>
<protein>
    <submittedName>
        <fullName evidence="2">Zinc finger, CCHC-type</fullName>
    </submittedName>
</protein>
<dbReference type="Proteomes" id="UP000095283">
    <property type="component" value="Unplaced"/>
</dbReference>
<name>A0A1I7WGF8_HETBA</name>
<sequence>MSNPSPVDNQVDPTTTPINIMYRSSRPWDAFLRRALNKTLDNFKELPVLQKITGQLNVLQKGVAKILSILGEAADDEPCLFCKQQNRITEDCDFLRVTTMSSTSCSAQTPTAVAEKTTTKFCTTKAQGSTTAIQRNEEECNHRHDVLVDQIQLGLAPPKSAYDSWLTPNKS</sequence>
<keyword evidence="1" id="KW-1185">Reference proteome</keyword>
<reference evidence="2" key="1">
    <citation type="submission" date="2016-11" db="UniProtKB">
        <authorList>
            <consortium name="WormBaseParasite"/>
        </authorList>
    </citation>
    <scope>IDENTIFICATION</scope>
</reference>